<gene>
    <name evidence="3" type="ORF">SAMN04489716_2921</name>
</gene>
<sequence>MARTDIASRVIGAPLDRVYAALVDPSALAVWLPPAGMSGRFERFDARPGGSYRLVLTYADASAAPGKTTADTDVVEARFVDIVTGSRVVQAVDFVSDDPAQAGTMTMTWEVTAVEHGTRVEFRADDVPAGISAADHATGMNSSLAQLAEHLETAGLR</sequence>
<organism evidence="3 4">
    <name type="scientific">Actinoplanes derwentensis</name>
    <dbReference type="NCBI Taxonomy" id="113562"/>
    <lineage>
        <taxon>Bacteria</taxon>
        <taxon>Bacillati</taxon>
        <taxon>Actinomycetota</taxon>
        <taxon>Actinomycetes</taxon>
        <taxon>Micromonosporales</taxon>
        <taxon>Micromonosporaceae</taxon>
        <taxon>Actinoplanes</taxon>
    </lineage>
</organism>
<protein>
    <submittedName>
        <fullName evidence="3">Uncharacterized conserved protein YndB, AHSA1/START domain</fullName>
    </submittedName>
</protein>
<evidence type="ECO:0000256" key="1">
    <source>
        <dbReference type="ARBA" id="ARBA00006817"/>
    </source>
</evidence>
<keyword evidence="4" id="KW-1185">Reference proteome</keyword>
<reference evidence="3 4" key="1">
    <citation type="submission" date="2016-10" db="EMBL/GenBank/DDBJ databases">
        <authorList>
            <person name="de Groot N.N."/>
        </authorList>
    </citation>
    <scope>NUCLEOTIDE SEQUENCE [LARGE SCALE GENOMIC DNA]</scope>
    <source>
        <strain evidence="3 4">DSM 43941</strain>
    </source>
</reference>
<dbReference type="Pfam" id="PF08327">
    <property type="entry name" value="AHSA1"/>
    <property type="match status" value="1"/>
</dbReference>
<evidence type="ECO:0000313" key="4">
    <source>
        <dbReference type="Proteomes" id="UP000198688"/>
    </source>
</evidence>
<feature type="domain" description="Activator of Hsp90 ATPase homologue 1/2-like C-terminal" evidence="2">
    <location>
        <begin position="13"/>
        <end position="152"/>
    </location>
</feature>
<comment type="similarity">
    <text evidence="1">Belongs to the AHA1 family.</text>
</comment>
<evidence type="ECO:0000313" key="3">
    <source>
        <dbReference type="EMBL" id="SDT22741.1"/>
    </source>
</evidence>
<dbReference type="RefSeq" id="WP_092545074.1">
    <property type="nucleotide sequence ID" value="NZ_BOMJ01000001.1"/>
</dbReference>
<dbReference type="InterPro" id="IPR023393">
    <property type="entry name" value="START-like_dom_sf"/>
</dbReference>
<dbReference type="InterPro" id="IPR013538">
    <property type="entry name" value="ASHA1/2-like_C"/>
</dbReference>
<dbReference type="EMBL" id="LT629758">
    <property type="protein sequence ID" value="SDT22741.1"/>
    <property type="molecule type" value="Genomic_DNA"/>
</dbReference>
<name>A0A1H1YMW6_9ACTN</name>
<dbReference type="OrthoDB" id="9786557at2"/>
<accession>A0A1H1YMW6</accession>
<proteinExistence type="inferred from homology"/>
<dbReference type="Proteomes" id="UP000198688">
    <property type="component" value="Chromosome I"/>
</dbReference>
<evidence type="ECO:0000259" key="2">
    <source>
        <dbReference type="Pfam" id="PF08327"/>
    </source>
</evidence>
<dbReference type="AlphaFoldDB" id="A0A1H1YMW6"/>
<dbReference type="SUPFAM" id="SSF55961">
    <property type="entry name" value="Bet v1-like"/>
    <property type="match status" value="1"/>
</dbReference>
<dbReference type="Gene3D" id="3.30.530.20">
    <property type="match status" value="1"/>
</dbReference>